<comment type="similarity">
    <text evidence="3">Belongs to the lipase chaperone family.</text>
</comment>
<keyword evidence="6" id="KW-0997">Cell inner membrane</keyword>
<keyword evidence="8" id="KW-0442">Lipid degradation</keyword>
<reference evidence="16 17" key="1">
    <citation type="submission" date="2012-12" db="EMBL/GenBank/DDBJ databases">
        <title>Genome assembly of Marinobacter sp. AK21.</title>
        <authorList>
            <person name="Khatri I."/>
            <person name="Kumar R."/>
            <person name="Vaidya B."/>
            <person name="Subramanian S."/>
            <person name="Pinnaka A."/>
        </authorList>
    </citation>
    <scope>NUCLEOTIDE SEQUENCE [LARGE SCALE GENOMIC DNA]</scope>
    <source>
        <strain evidence="16 17">AK21</strain>
    </source>
</reference>
<dbReference type="GO" id="GO:0006457">
    <property type="term" value="P:protein folding"/>
    <property type="evidence" value="ECO:0007669"/>
    <property type="project" value="InterPro"/>
</dbReference>
<evidence type="ECO:0000256" key="9">
    <source>
        <dbReference type="ARBA" id="ARBA00022989"/>
    </source>
</evidence>
<keyword evidence="5" id="KW-1003">Cell membrane</keyword>
<evidence type="ECO:0000256" key="15">
    <source>
        <dbReference type="ARBA" id="ARBA00033028"/>
    </source>
</evidence>
<accession>A0A072MZG5</accession>
<keyword evidence="17" id="KW-1185">Reference proteome</keyword>
<proteinExistence type="inferred from homology"/>
<evidence type="ECO:0000256" key="13">
    <source>
        <dbReference type="ARBA" id="ARBA00030948"/>
    </source>
</evidence>
<evidence type="ECO:0000256" key="14">
    <source>
        <dbReference type="ARBA" id="ARBA00031542"/>
    </source>
</evidence>
<comment type="subcellular location">
    <subcellularLocation>
        <location evidence="2">Cell inner membrane</location>
        <topology evidence="2">Single-pass membrane protein</topology>
        <orientation evidence="2">Periplasmic side</orientation>
    </subcellularLocation>
</comment>
<dbReference type="GO" id="GO:0051082">
    <property type="term" value="F:unfolded protein binding"/>
    <property type="evidence" value="ECO:0007669"/>
    <property type="project" value="InterPro"/>
</dbReference>
<evidence type="ECO:0000256" key="6">
    <source>
        <dbReference type="ARBA" id="ARBA00022519"/>
    </source>
</evidence>
<evidence type="ECO:0000256" key="8">
    <source>
        <dbReference type="ARBA" id="ARBA00022963"/>
    </source>
</evidence>
<dbReference type="InterPro" id="IPR004961">
    <property type="entry name" value="Lipase_chaperone"/>
</dbReference>
<sequence>MLSAGLVWAFWPFEPAGSVAETGNSDLLVEAGEPPANDASGPAPGLRPSELVGTSTPVAIPEQLPASLSGTSVPSGWQRVDATGALIPTSQLRQLFEYYLSALGEESMPQLVARIEQALSQLQEPARSQALETLGAYLDYKLAVADLEMAYSSADPADMERRMREIHALRRTWFDADTVGAFFANEEAVDEFQVAQRRILSNDALNPEQRAAALAEAESALPEPVRTARKQTRRFSEYEEVQQTLADDPQALNAWREDAFGAEAAGRLAELEQKQQDWNRRWQAYSSARDELLASSGLAGPEVEAALERLRNSHFNGAERIRAKALDSIR</sequence>
<evidence type="ECO:0000256" key="7">
    <source>
        <dbReference type="ARBA" id="ARBA00022692"/>
    </source>
</evidence>
<dbReference type="EMBL" id="ANIE01000007">
    <property type="protein sequence ID" value="KEF30834.1"/>
    <property type="molecule type" value="Genomic_DNA"/>
</dbReference>
<evidence type="ECO:0000313" key="16">
    <source>
        <dbReference type="EMBL" id="KEF30834.1"/>
    </source>
</evidence>
<protein>
    <recommendedName>
        <fullName evidence="4">Lipase chaperone</fullName>
    </recommendedName>
    <alternativeName>
        <fullName evidence="15">Lipase foldase</fullName>
    </alternativeName>
    <alternativeName>
        <fullName evidence="13">Lipase helper protein</fullName>
    </alternativeName>
    <alternativeName>
        <fullName evidence="14">Lipase modulator</fullName>
    </alternativeName>
</protein>
<dbReference type="AlphaFoldDB" id="A0A072MZG5"/>
<evidence type="ECO:0000256" key="12">
    <source>
        <dbReference type="ARBA" id="ARBA00023186"/>
    </source>
</evidence>
<dbReference type="Proteomes" id="UP000035057">
    <property type="component" value="Unassembled WGS sequence"/>
</dbReference>
<dbReference type="Pfam" id="PF03280">
    <property type="entry name" value="Lipase_chap"/>
    <property type="match status" value="1"/>
</dbReference>
<keyword evidence="10" id="KW-0443">Lipid metabolism</keyword>
<comment type="caution">
    <text evidence="16">The sequence shown here is derived from an EMBL/GenBank/DDBJ whole genome shotgun (WGS) entry which is preliminary data.</text>
</comment>
<dbReference type="GO" id="GO:0005886">
    <property type="term" value="C:plasma membrane"/>
    <property type="evidence" value="ECO:0007669"/>
    <property type="project" value="UniProtKB-SubCell"/>
</dbReference>
<evidence type="ECO:0000256" key="1">
    <source>
        <dbReference type="ARBA" id="ARBA00003280"/>
    </source>
</evidence>
<evidence type="ECO:0000256" key="5">
    <source>
        <dbReference type="ARBA" id="ARBA00022475"/>
    </source>
</evidence>
<dbReference type="SUPFAM" id="SSF158855">
    <property type="entry name" value="Lipase chaperone-like"/>
    <property type="match status" value="1"/>
</dbReference>
<dbReference type="STRING" id="1137280.D777_02776"/>
<evidence type="ECO:0000313" key="17">
    <source>
        <dbReference type="Proteomes" id="UP000035057"/>
    </source>
</evidence>
<evidence type="ECO:0000256" key="2">
    <source>
        <dbReference type="ARBA" id="ARBA00004383"/>
    </source>
</evidence>
<evidence type="ECO:0000256" key="3">
    <source>
        <dbReference type="ARBA" id="ARBA00010358"/>
    </source>
</evidence>
<gene>
    <name evidence="16" type="ORF">D777_02776</name>
</gene>
<evidence type="ECO:0000256" key="11">
    <source>
        <dbReference type="ARBA" id="ARBA00023136"/>
    </source>
</evidence>
<keyword evidence="7" id="KW-0812">Transmembrane</keyword>
<dbReference type="OrthoDB" id="7025807at2"/>
<name>A0A072MZG5_9GAMM</name>
<dbReference type="PATRIC" id="fig|1137280.3.peg.2594"/>
<organism evidence="16 17">
    <name type="scientific">Marinobacter nitratireducens</name>
    <dbReference type="NCBI Taxonomy" id="1137280"/>
    <lineage>
        <taxon>Bacteria</taxon>
        <taxon>Pseudomonadati</taxon>
        <taxon>Pseudomonadota</taxon>
        <taxon>Gammaproteobacteria</taxon>
        <taxon>Pseudomonadales</taxon>
        <taxon>Marinobacteraceae</taxon>
        <taxon>Marinobacter</taxon>
    </lineage>
</organism>
<keyword evidence="11" id="KW-0472">Membrane</keyword>
<comment type="function">
    <text evidence="1">May be involved in the folding of the extracellular lipase during its passage through the periplasm.</text>
</comment>
<keyword evidence="12" id="KW-0143">Chaperone</keyword>
<evidence type="ECO:0000256" key="10">
    <source>
        <dbReference type="ARBA" id="ARBA00023098"/>
    </source>
</evidence>
<dbReference type="GO" id="GO:0016042">
    <property type="term" value="P:lipid catabolic process"/>
    <property type="evidence" value="ECO:0007669"/>
    <property type="project" value="UniProtKB-KW"/>
</dbReference>
<evidence type="ECO:0000256" key="4">
    <source>
        <dbReference type="ARBA" id="ARBA00019692"/>
    </source>
</evidence>
<keyword evidence="9" id="KW-1133">Transmembrane helix</keyword>